<organism evidence="3 4">
    <name type="scientific">Lingula anatina</name>
    <name type="common">Brachiopod</name>
    <name type="synonym">Lingula unguis</name>
    <dbReference type="NCBI Taxonomy" id="7574"/>
    <lineage>
        <taxon>Eukaryota</taxon>
        <taxon>Metazoa</taxon>
        <taxon>Spiralia</taxon>
        <taxon>Lophotrochozoa</taxon>
        <taxon>Brachiopoda</taxon>
        <taxon>Linguliformea</taxon>
        <taxon>Lingulata</taxon>
        <taxon>Lingulida</taxon>
        <taxon>Linguloidea</taxon>
        <taxon>Lingulidae</taxon>
        <taxon>Lingula</taxon>
    </lineage>
</organism>
<dbReference type="Proteomes" id="UP000085678">
    <property type="component" value="Unplaced"/>
</dbReference>
<keyword evidence="3" id="KW-1185">Reference proteome</keyword>
<dbReference type="OrthoDB" id="10058798at2759"/>
<evidence type="ECO:0000256" key="1">
    <source>
        <dbReference type="SAM" id="Coils"/>
    </source>
</evidence>
<feature type="region of interest" description="Disordered" evidence="2">
    <location>
        <begin position="328"/>
        <end position="368"/>
    </location>
</feature>
<protein>
    <submittedName>
        <fullName evidence="4">Myosin heavy chain, clone 203 isoform X2</fullName>
    </submittedName>
</protein>
<dbReference type="GeneID" id="106159328"/>
<sequence>MQNCYKSDRIPREKLHEQNERLAAKHIETLGFLQEIVKENKELKARLEELEGQKLHCEELHDAVEASKQKIKEIQEQYMKRADEINAMLIQKHEAELMRQITEKLEAEERWKNEKAKLKEEVEKLKQSNEKLLGQLDIYRRNEGKVEMLTLRIESLQDEVQHLKAENKQLKEGNASQVAEIQKMSKAKAELSEELVAARQESRELRFQVAQLEKELTDLKNDKSKDELIEALRKKLTKLNNEKKEFAQKEKDYEDLIARLRAQIAELQIRVEKSETIRQELEREIERLLKEIEKLKKHIGADRSFKNFVELKRELNFVKDENEDLRHFVRGKQPPTLPVLKAVEHTSTKQRPPSAKSGEKRSSISAKK</sequence>
<dbReference type="AlphaFoldDB" id="A0A1S3HYF4"/>
<reference evidence="4" key="1">
    <citation type="submission" date="2025-08" db="UniProtKB">
        <authorList>
            <consortium name="RefSeq"/>
        </authorList>
    </citation>
    <scope>IDENTIFICATION</scope>
    <source>
        <tissue evidence="4">Gonads</tissue>
    </source>
</reference>
<gene>
    <name evidence="4" type="primary">LOC106159328</name>
</gene>
<dbReference type="RefSeq" id="XP_013391043.1">
    <property type="nucleotide sequence ID" value="XM_013535589.2"/>
</dbReference>
<name>A0A1S3HYF4_LINAN</name>
<feature type="coiled-coil region" evidence="1">
    <location>
        <begin position="33"/>
        <end position="298"/>
    </location>
</feature>
<dbReference type="Gene3D" id="1.10.287.1490">
    <property type="match status" value="1"/>
</dbReference>
<evidence type="ECO:0000313" key="3">
    <source>
        <dbReference type="Proteomes" id="UP000085678"/>
    </source>
</evidence>
<proteinExistence type="predicted"/>
<accession>A0A1S3HYF4</accession>
<evidence type="ECO:0000256" key="2">
    <source>
        <dbReference type="SAM" id="MobiDB-lite"/>
    </source>
</evidence>
<evidence type="ECO:0000313" key="4">
    <source>
        <dbReference type="RefSeq" id="XP_013391043.1"/>
    </source>
</evidence>
<keyword evidence="1" id="KW-0175">Coiled coil</keyword>